<dbReference type="PROSITE" id="PS51674">
    <property type="entry name" value="4FE4S_WBL"/>
    <property type="match status" value="1"/>
</dbReference>
<evidence type="ECO:0000259" key="11">
    <source>
        <dbReference type="PROSITE" id="PS51674"/>
    </source>
</evidence>
<dbReference type="InterPro" id="IPR034768">
    <property type="entry name" value="4FE4S_WBL"/>
</dbReference>
<dbReference type="PANTHER" id="PTHR38839">
    <property type="entry name" value="TRANSCRIPTIONAL REGULATOR WHID-RELATED"/>
    <property type="match status" value="1"/>
</dbReference>
<dbReference type="InterPro" id="IPR003482">
    <property type="entry name" value="Whib"/>
</dbReference>
<keyword evidence="4" id="KW-0479">Metal-binding</keyword>
<sequence>MATDTKSNIIFAGPLEWTDVAACSGQTDTFFAPAGERPETRLLRESRARAICNACPALNPCRDWARGEREYGFWGGESEEDRAAAGYRVDMPVGRVARYPKGAGTPVNPRRSEVA</sequence>
<reference evidence="13" key="1">
    <citation type="submission" date="2020-05" db="EMBL/GenBank/DDBJ databases">
        <authorList>
            <person name="Chiriac C."/>
            <person name="Salcher M."/>
            <person name="Ghai R."/>
            <person name="Kavagutti S V."/>
        </authorList>
    </citation>
    <scope>NUCLEOTIDE SEQUENCE</scope>
</reference>
<dbReference type="GO" id="GO:0051539">
    <property type="term" value="F:4 iron, 4 sulfur cluster binding"/>
    <property type="evidence" value="ECO:0007669"/>
    <property type="project" value="UniProtKB-KW"/>
</dbReference>
<evidence type="ECO:0000256" key="10">
    <source>
        <dbReference type="ARBA" id="ARBA00023163"/>
    </source>
</evidence>
<evidence type="ECO:0000313" key="14">
    <source>
        <dbReference type="EMBL" id="CAB5027353.1"/>
    </source>
</evidence>
<dbReference type="GO" id="GO:0003677">
    <property type="term" value="F:DNA binding"/>
    <property type="evidence" value="ECO:0007669"/>
    <property type="project" value="UniProtKB-KW"/>
</dbReference>
<dbReference type="GO" id="GO:0045454">
    <property type="term" value="P:cell redox homeostasis"/>
    <property type="evidence" value="ECO:0007669"/>
    <property type="project" value="TreeGrafter"/>
</dbReference>
<evidence type="ECO:0000256" key="1">
    <source>
        <dbReference type="ARBA" id="ARBA00001966"/>
    </source>
</evidence>
<proteinExistence type="inferred from homology"/>
<evidence type="ECO:0000256" key="9">
    <source>
        <dbReference type="ARBA" id="ARBA00023157"/>
    </source>
</evidence>
<keyword evidence="3" id="KW-0004">4Fe-4S</keyword>
<evidence type="ECO:0000313" key="12">
    <source>
        <dbReference type="EMBL" id="CAB4738064.1"/>
    </source>
</evidence>
<dbReference type="GO" id="GO:0045892">
    <property type="term" value="P:negative regulation of DNA-templated transcription"/>
    <property type="evidence" value="ECO:0007669"/>
    <property type="project" value="TreeGrafter"/>
</dbReference>
<keyword evidence="9" id="KW-1015">Disulfide bond</keyword>
<feature type="domain" description="4Fe-4S Wbl-type" evidence="11">
    <location>
        <begin position="22"/>
        <end position="84"/>
    </location>
</feature>
<evidence type="ECO:0000256" key="4">
    <source>
        <dbReference type="ARBA" id="ARBA00022723"/>
    </source>
</evidence>
<protein>
    <submittedName>
        <fullName evidence="13">Unannotated protein</fullName>
    </submittedName>
</protein>
<dbReference type="Pfam" id="PF02467">
    <property type="entry name" value="Whib"/>
    <property type="match status" value="1"/>
</dbReference>
<comment type="similarity">
    <text evidence="2">Belongs to the WhiB family.</text>
</comment>
<dbReference type="EMBL" id="CAFBOF010000044">
    <property type="protein sequence ID" value="CAB4985737.1"/>
    <property type="molecule type" value="Genomic_DNA"/>
</dbReference>
<name>A0A6J7MY58_9ZZZZ</name>
<dbReference type="EMBL" id="CAEZYK010000165">
    <property type="protein sequence ID" value="CAB4738064.1"/>
    <property type="molecule type" value="Genomic_DNA"/>
</dbReference>
<evidence type="ECO:0000256" key="6">
    <source>
        <dbReference type="ARBA" id="ARBA00023014"/>
    </source>
</evidence>
<accession>A0A6J7MY58</accession>
<evidence type="ECO:0000256" key="8">
    <source>
        <dbReference type="ARBA" id="ARBA00023125"/>
    </source>
</evidence>
<evidence type="ECO:0000313" key="13">
    <source>
        <dbReference type="EMBL" id="CAB4985737.1"/>
    </source>
</evidence>
<dbReference type="GO" id="GO:0047134">
    <property type="term" value="F:protein-disulfide reductase [NAD(P)H] activity"/>
    <property type="evidence" value="ECO:0007669"/>
    <property type="project" value="TreeGrafter"/>
</dbReference>
<gene>
    <name evidence="12" type="ORF">UFOPK2683_01703</name>
    <name evidence="13" type="ORF">UFOPK3897_01406</name>
    <name evidence="14" type="ORF">UFOPK4121_01055</name>
</gene>
<keyword evidence="8" id="KW-0238">DNA-binding</keyword>
<keyword evidence="10" id="KW-0804">Transcription</keyword>
<comment type="cofactor">
    <cofactor evidence="1">
        <name>[4Fe-4S] cluster</name>
        <dbReference type="ChEBI" id="CHEBI:49883"/>
    </cofactor>
</comment>
<keyword evidence="6" id="KW-0411">Iron-sulfur</keyword>
<dbReference type="EMBL" id="CAFBPQ010000032">
    <property type="protein sequence ID" value="CAB5027353.1"/>
    <property type="molecule type" value="Genomic_DNA"/>
</dbReference>
<evidence type="ECO:0000256" key="5">
    <source>
        <dbReference type="ARBA" id="ARBA00023004"/>
    </source>
</evidence>
<keyword evidence="5" id="KW-0408">Iron</keyword>
<organism evidence="13">
    <name type="scientific">freshwater metagenome</name>
    <dbReference type="NCBI Taxonomy" id="449393"/>
    <lineage>
        <taxon>unclassified sequences</taxon>
        <taxon>metagenomes</taxon>
        <taxon>ecological metagenomes</taxon>
    </lineage>
</organism>
<keyword evidence="7" id="KW-0805">Transcription regulation</keyword>
<evidence type="ECO:0000256" key="2">
    <source>
        <dbReference type="ARBA" id="ARBA00006597"/>
    </source>
</evidence>
<dbReference type="GO" id="GO:0046872">
    <property type="term" value="F:metal ion binding"/>
    <property type="evidence" value="ECO:0007669"/>
    <property type="project" value="UniProtKB-KW"/>
</dbReference>
<evidence type="ECO:0000256" key="7">
    <source>
        <dbReference type="ARBA" id="ARBA00023015"/>
    </source>
</evidence>
<dbReference type="AlphaFoldDB" id="A0A6J7MY58"/>
<evidence type="ECO:0000256" key="3">
    <source>
        <dbReference type="ARBA" id="ARBA00022485"/>
    </source>
</evidence>